<evidence type="ECO:0000256" key="2">
    <source>
        <dbReference type="ARBA" id="ARBA00022723"/>
    </source>
</evidence>
<evidence type="ECO:0000313" key="5">
    <source>
        <dbReference type="Proteomes" id="UP000310121"/>
    </source>
</evidence>
<dbReference type="Pfam" id="PF05907">
    <property type="entry name" value="CXXC_Zn-b_euk"/>
    <property type="match status" value="2"/>
</dbReference>
<dbReference type="PANTHER" id="PTHR12857:SF0">
    <property type="entry name" value="CXXC MOTIF CONTAINING ZINC BINDING PROTEIN"/>
    <property type="match status" value="1"/>
</dbReference>
<gene>
    <name evidence="4" type="ORF">D6C90_03223</name>
</gene>
<keyword evidence="2" id="KW-0479">Metal-binding</keyword>
<protein>
    <recommendedName>
        <fullName evidence="6">DUF866-domain-containing protein</fullName>
    </recommendedName>
</protein>
<dbReference type="SUPFAM" id="SSF141678">
    <property type="entry name" value="MAL13P1.257-like"/>
    <property type="match status" value="2"/>
</dbReference>
<keyword evidence="3" id="KW-0862">Zinc</keyword>
<dbReference type="EMBL" id="QZBN01000212">
    <property type="protein sequence ID" value="THZ49718.1"/>
    <property type="molecule type" value="Genomic_DNA"/>
</dbReference>
<dbReference type="Proteomes" id="UP000310121">
    <property type="component" value="Unassembled WGS sequence"/>
</dbReference>
<evidence type="ECO:0000256" key="1">
    <source>
        <dbReference type="ARBA" id="ARBA00007818"/>
    </source>
</evidence>
<sequence length="179" mass="20529">MLALTLTAELNGVTDLAPIDTEDSPFYYTFKVQCTSCREVHPNWVSVSRFVGTKRSIWQQRRGQLCLEVQELQGWFAHMAFSKAEVLTQPQREHSATIKEAPKAYAQNDTPKSQKIIEIDCRGLEFVEFKPDGEWKATGIDSNTKFDAIDLTEGDWYDYDEKASEEVSIQGQKWEIKRA</sequence>
<dbReference type="AlphaFoldDB" id="A0A4S8UG22"/>
<comment type="similarity">
    <text evidence="1">Belongs to the UPF0587 family.</text>
</comment>
<proteinExistence type="inferred from homology"/>
<dbReference type="GO" id="GO:0008270">
    <property type="term" value="F:zinc ion binding"/>
    <property type="evidence" value="ECO:0007669"/>
    <property type="project" value="TreeGrafter"/>
</dbReference>
<organism evidence="4 5">
    <name type="scientific">Aureobasidium pullulans</name>
    <name type="common">Black yeast</name>
    <name type="synonym">Pullularia pullulans</name>
    <dbReference type="NCBI Taxonomy" id="5580"/>
    <lineage>
        <taxon>Eukaryota</taxon>
        <taxon>Fungi</taxon>
        <taxon>Dikarya</taxon>
        <taxon>Ascomycota</taxon>
        <taxon>Pezizomycotina</taxon>
        <taxon>Dothideomycetes</taxon>
        <taxon>Dothideomycetidae</taxon>
        <taxon>Dothideales</taxon>
        <taxon>Saccotheciaceae</taxon>
        <taxon>Aureobasidium</taxon>
    </lineage>
</organism>
<name>A0A4S8UG22_AURPU</name>
<dbReference type="PANTHER" id="PTHR12857">
    <property type="entry name" value="CXXC MOTIF CONTAINING ZINC BINDING PROTEIN"/>
    <property type="match status" value="1"/>
</dbReference>
<evidence type="ECO:0008006" key="6">
    <source>
        <dbReference type="Google" id="ProtNLM"/>
    </source>
</evidence>
<dbReference type="InterPro" id="IPR008584">
    <property type="entry name" value="CXXC_Zn-binding_euk"/>
</dbReference>
<evidence type="ECO:0000313" key="4">
    <source>
        <dbReference type="EMBL" id="THZ49718.1"/>
    </source>
</evidence>
<reference evidence="4 5" key="1">
    <citation type="submission" date="2018-10" db="EMBL/GenBank/DDBJ databases">
        <title>Fifty Aureobasidium pullulans genomes reveal a recombining polyextremotolerant generalist.</title>
        <authorList>
            <person name="Gostincar C."/>
            <person name="Turk M."/>
            <person name="Zajc J."/>
            <person name="Gunde-Cimerman N."/>
        </authorList>
    </citation>
    <scope>NUCLEOTIDE SEQUENCE [LARGE SCALE GENOMIC DNA]</scope>
    <source>
        <strain evidence="4 5">EXF-3844</strain>
    </source>
</reference>
<evidence type="ECO:0000256" key="3">
    <source>
        <dbReference type="ARBA" id="ARBA00022833"/>
    </source>
</evidence>
<accession>A0A4S8UG22</accession>
<comment type="caution">
    <text evidence="4">The sequence shown here is derived from an EMBL/GenBank/DDBJ whole genome shotgun (WGS) entry which is preliminary data.</text>
</comment>